<name>A0A3R7VQ04_9EURY</name>
<evidence type="ECO:0000256" key="2">
    <source>
        <dbReference type="ARBA" id="ARBA00022448"/>
    </source>
</evidence>
<dbReference type="InterPro" id="IPR003439">
    <property type="entry name" value="ABC_transporter-like_ATP-bd"/>
</dbReference>
<comment type="similarity">
    <text evidence="8">Belongs to the ABC transporter superfamily. Drug exporter-1 (DrugE1) (TC 3.A.1.105) family.</text>
</comment>
<keyword evidence="3" id="KW-1003">Cell membrane</keyword>
<dbReference type="PANTHER" id="PTHR43582:SF2">
    <property type="entry name" value="LINEARMYCIN RESISTANCE ATP-BINDING PROTEIN LNRL"/>
    <property type="match status" value="1"/>
</dbReference>
<dbReference type="GO" id="GO:0005886">
    <property type="term" value="C:plasma membrane"/>
    <property type="evidence" value="ECO:0007669"/>
    <property type="project" value="UniProtKB-SubCell"/>
</dbReference>
<feature type="domain" description="ABC transporter" evidence="9">
    <location>
        <begin position="3"/>
        <end position="234"/>
    </location>
</feature>
<keyword evidence="6" id="KW-1278">Translocase</keyword>
<comment type="subcellular location">
    <subcellularLocation>
        <location evidence="1">Cell membrane</location>
        <topology evidence="1">Peripheral membrane protein</topology>
        <orientation evidence="1">Cytoplasmic side</orientation>
    </subcellularLocation>
</comment>
<evidence type="ECO:0000256" key="1">
    <source>
        <dbReference type="ARBA" id="ARBA00004413"/>
    </source>
</evidence>
<protein>
    <submittedName>
        <fullName evidence="10">ATP-binding cassette domain-containing protein</fullName>
    </submittedName>
</protein>
<evidence type="ECO:0000256" key="6">
    <source>
        <dbReference type="ARBA" id="ARBA00022967"/>
    </source>
</evidence>
<accession>A0A3R7VQ04</accession>
<gene>
    <name evidence="10" type="ORF">D5R95_08700</name>
</gene>
<evidence type="ECO:0000256" key="7">
    <source>
        <dbReference type="ARBA" id="ARBA00023136"/>
    </source>
</evidence>
<reference evidence="10 11" key="1">
    <citation type="submission" date="2018-08" db="EMBL/GenBank/DDBJ databases">
        <title>The metabolism and importance of syntrophic acetate oxidation coupled to methane or sulfide production in haloalkaline environments.</title>
        <authorList>
            <person name="Timmers P.H.A."/>
            <person name="Vavourakis C.D."/>
            <person name="Sorokin D.Y."/>
            <person name="Sinninghe Damste J.S."/>
            <person name="Muyzer G."/>
            <person name="Stams A.J.M."/>
            <person name="Plugge C.M."/>
        </authorList>
    </citation>
    <scope>NUCLEOTIDE SEQUENCE [LARGE SCALE GENOMIC DNA]</scope>
    <source>
        <strain evidence="10">MSAO_Arc3</strain>
    </source>
</reference>
<sequence length="334" mass="37717">MTIKVRDLSKRFDKLVAVDNVTLDIMKGELFGLLGPNGAGKTTLISMLSTMLQPTSGTATLNGYSISKEAINVRRSIGVVFQDTTLDEKLTGRENLELHGRLYGMPRDLRNRRIKELLELVELDQRADDIVKTYSGGMMRRLEIARGLIHRPKVLFLDEPTLGLDPQTRNHIWEYIRELNREERVTMLLTTHYMEEADSLCERIAIIDQGKIVALDTPENLKGRVGGDIITLTVSNEIGAQKLVDMIQSSDDQIDFSSITRNGTNIMITVSNGESAIPELLSIISRGSEIKVINVNLRKPTLDDVFLHHTGKKMRADTMDDMQRLRFIARTRKK</sequence>
<evidence type="ECO:0000256" key="3">
    <source>
        <dbReference type="ARBA" id="ARBA00022475"/>
    </source>
</evidence>
<dbReference type="PROSITE" id="PS50893">
    <property type="entry name" value="ABC_TRANSPORTER_2"/>
    <property type="match status" value="1"/>
</dbReference>
<evidence type="ECO:0000256" key="4">
    <source>
        <dbReference type="ARBA" id="ARBA00022741"/>
    </source>
</evidence>
<dbReference type="Pfam" id="PF13732">
    <property type="entry name" value="DrrA1-3_C"/>
    <property type="match status" value="1"/>
</dbReference>
<dbReference type="Gene3D" id="3.40.50.300">
    <property type="entry name" value="P-loop containing nucleotide triphosphate hydrolases"/>
    <property type="match status" value="1"/>
</dbReference>
<keyword evidence="2" id="KW-0813">Transport</keyword>
<dbReference type="InterPro" id="IPR017871">
    <property type="entry name" value="ABC_transporter-like_CS"/>
</dbReference>
<dbReference type="InterPro" id="IPR003593">
    <property type="entry name" value="AAA+_ATPase"/>
</dbReference>
<comment type="caution">
    <text evidence="10">The sequence shown here is derived from an EMBL/GenBank/DDBJ whole genome shotgun (WGS) entry which is preliminary data.</text>
</comment>
<evidence type="ECO:0000256" key="5">
    <source>
        <dbReference type="ARBA" id="ARBA00022840"/>
    </source>
</evidence>
<dbReference type="Pfam" id="PF00005">
    <property type="entry name" value="ABC_tran"/>
    <property type="match status" value="1"/>
</dbReference>
<dbReference type="GO" id="GO:0016887">
    <property type="term" value="F:ATP hydrolysis activity"/>
    <property type="evidence" value="ECO:0007669"/>
    <property type="project" value="InterPro"/>
</dbReference>
<dbReference type="AlphaFoldDB" id="A0A3R7VQ04"/>
<dbReference type="NCBIfam" id="TIGR01188">
    <property type="entry name" value="drrA"/>
    <property type="match status" value="1"/>
</dbReference>
<dbReference type="EMBL" id="QZAB01000553">
    <property type="protein sequence ID" value="RQD80565.1"/>
    <property type="molecule type" value="Genomic_DNA"/>
</dbReference>
<dbReference type="InterPro" id="IPR025302">
    <property type="entry name" value="DrrA1/2-like_C"/>
</dbReference>
<dbReference type="Proteomes" id="UP000284763">
    <property type="component" value="Unassembled WGS sequence"/>
</dbReference>
<dbReference type="FunFam" id="3.40.50.300:FF:000589">
    <property type="entry name" value="ABC transporter, ATP-binding subunit"/>
    <property type="match status" value="1"/>
</dbReference>
<dbReference type="InterPro" id="IPR027417">
    <property type="entry name" value="P-loop_NTPase"/>
</dbReference>
<dbReference type="GO" id="GO:0005524">
    <property type="term" value="F:ATP binding"/>
    <property type="evidence" value="ECO:0007669"/>
    <property type="project" value="UniProtKB-KW"/>
</dbReference>
<dbReference type="InterPro" id="IPR005894">
    <property type="entry name" value="DrrA"/>
</dbReference>
<dbReference type="SMART" id="SM00382">
    <property type="entry name" value="AAA"/>
    <property type="match status" value="1"/>
</dbReference>
<evidence type="ECO:0000313" key="10">
    <source>
        <dbReference type="EMBL" id="RQD80565.1"/>
    </source>
</evidence>
<dbReference type="PROSITE" id="PS00211">
    <property type="entry name" value="ABC_TRANSPORTER_1"/>
    <property type="match status" value="1"/>
</dbReference>
<organism evidence="10 11">
    <name type="scientific">Methanosalsum natronophilum</name>
    <dbReference type="NCBI Taxonomy" id="768733"/>
    <lineage>
        <taxon>Archaea</taxon>
        <taxon>Methanobacteriati</taxon>
        <taxon>Methanobacteriota</taxon>
        <taxon>Stenosarchaea group</taxon>
        <taxon>Methanomicrobia</taxon>
        <taxon>Methanosarcinales</taxon>
        <taxon>Methanosarcinaceae</taxon>
        <taxon>Methanosalsum</taxon>
    </lineage>
</organism>
<evidence type="ECO:0000256" key="8">
    <source>
        <dbReference type="ARBA" id="ARBA00049985"/>
    </source>
</evidence>
<dbReference type="SUPFAM" id="SSF52540">
    <property type="entry name" value="P-loop containing nucleoside triphosphate hydrolases"/>
    <property type="match status" value="1"/>
</dbReference>
<keyword evidence="5 10" id="KW-0067">ATP-binding</keyword>
<evidence type="ECO:0000313" key="11">
    <source>
        <dbReference type="Proteomes" id="UP000284763"/>
    </source>
</evidence>
<dbReference type="GO" id="GO:0043215">
    <property type="term" value="P:daunorubicin transport"/>
    <property type="evidence" value="ECO:0007669"/>
    <property type="project" value="InterPro"/>
</dbReference>
<evidence type="ECO:0000259" key="9">
    <source>
        <dbReference type="PROSITE" id="PS50893"/>
    </source>
</evidence>
<keyword evidence="4" id="KW-0547">Nucleotide-binding</keyword>
<dbReference type="PANTHER" id="PTHR43582">
    <property type="entry name" value="LINEARMYCIN RESISTANCE ATP-BINDING PROTEIN LNRL"/>
    <property type="match status" value="1"/>
</dbReference>
<dbReference type="GO" id="GO:1900753">
    <property type="term" value="P:doxorubicin transport"/>
    <property type="evidence" value="ECO:0007669"/>
    <property type="project" value="InterPro"/>
</dbReference>
<proteinExistence type="inferred from homology"/>
<keyword evidence="7" id="KW-0472">Membrane</keyword>